<dbReference type="Gene3D" id="3.40.250.10">
    <property type="entry name" value="Rhodanese-like domain"/>
    <property type="match status" value="1"/>
</dbReference>
<dbReference type="InterPro" id="IPR036873">
    <property type="entry name" value="Rhodanese-like_dom_sf"/>
</dbReference>
<reference evidence="2 3" key="1">
    <citation type="submission" date="2020-11" db="EMBL/GenBank/DDBJ databases">
        <title>P. mediterranea TC4 genome.</title>
        <authorList>
            <person name="Molmeret M."/>
        </authorList>
    </citation>
    <scope>NUCLEOTIDE SEQUENCE [LARGE SCALE GENOMIC DNA]</scope>
    <source>
        <strain evidence="2 3">TC4</strain>
    </source>
</reference>
<dbReference type="PROSITE" id="PS50206">
    <property type="entry name" value="RHODANESE_3"/>
    <property type="match status" value="1"/>
</dbReference>
<feature type="domain" description="Rhodanese" evidence="1">
    <location>
        <begin position="6"/>
        <end position="60"/>
    </location>
</feature>
<protein>
    <submittedName>
        <fullName evidence="2">Rhodanese-like domain-containing protein</fullName>
    </submittedName>
</protein>
<gene>
    <name evidence="2" type="ORF">FNJ87_20055</name>
</gene>
<dbReference type="Pfam" id="PF00581">
    <property type="entry name" value="Rhodanese"/>
    <property type="match status" value="1"/>
</dbReference>
<dbReference type="Proteomes" id="UP001194729">
    <property type="component" value="Unassembled WGS sequence"/>
</dbReference>
<accession>A0ABS0AD61</accession>
<name>A0ABS0AD61_9FLAO</name>
<sequence length="67" mass="7417">LDYINEHLASFPENTFFIHCAGGYRSMIAASILKSRGIHNLIDVQGGFNAIKETDIEVTNYVCPSTI</sequence>
<evidence type="ECO:0000313" key="2">
    <source>
        <dbReference type="EMBL" id="MBF4986502.1"/>
    </source>
</evidence>
<feature type="non-terminal residue" evidence="2">
    <location>
        <position position="1"/>
    </location>
</feature>
<keyword evidence="3" id="KW-1185">Reference proteome</keyword>
<comment type="caution">
    <text evidence="2">The sequence shown here is derived from an EMBL/GenBank/DDBJ whole genome shotgun (WGS) entry which is preliminary data.</text>
</comment>
<evidence type="ECO:0000313" key="3">
    <source>
        <dbReference type="Proteomes" id="UP001194729"/>
    </source>
</evidence>
<dbReference type="SUPFAM" id="SSF52821">
    <property type="entry name" value="Rhodanese/Cell cycle control phosphatase"/>
    <property type="match status" value="1"/>
</dbReference>
<proteinExistence type="predicted"/>
<evidence type="ECO:0000259" key="1">
    <source>
        <dbReference type="PROSITE" id="PS50206"/>
    </source>
</evidence>
<organism evidence="2 3">
    <name type="scientific">Nonlabens mediterrranea</name>
    <dbReference type="NCBI Taxonomy" id="1419947"/>
    <lineage>
        <taxon>Bacteria</taxon>
        <taxon>Pseudomonadati</taxon>
        <taxon>Bacteroidota</taxon>
        <taxon>Flavobacteriia</taxon>
        <taxon>Flavobacteriales</taxon>
        <taxon>Flavobacteriaceae</taxon>
        <taxon>Nonlabens</taxon>
    </lineage>
</organism>
<dbReference type="InterPro" id="IPR001763">
    <property type="entry name" value="Rhodanese-like_dom"/>
</dbReference>
<dbReference type="EMBL" id="JADKYU010001260">
    <property type="protein sequence ID" value="MBF4986502.1"/>
    <property type="molecule type" value="Genomic_DNA"/>
</dbReference>
<dbReference type="CDD" id="cd00158">
    <property type="entry name" value="RHOD"/>
    <property type="match status" value="1"/>
</dbReference>